<dbReference type="NCBIfam" id="NF047383">
    <property type="entry name" value="T4SS_eff_BspC"/>
    <property type="match status" value="1"/>
</dbReference>
<gene>
    <name evidence="2" type="ORF">C7374_10631</name>
</gene>
<evidence type="ECO:0000313" key="2">
    <source>
        <dbReference type="EMBL" id="RAK28498.1"/>
    </source>
</evidence>
<dbReference type="InterPro" id="IPR059225">
    <property type="entry name" value="BspC"/>
</dbReference>
<dbReference type="NCBIfam" id="NF047384">
    <property type="entry name" value="BspC_dom"/>
    <property type="match status" value="1"/>
</dbReference>
<name>A0A364JUR1_9HYPH</name>
<dbReference type="RefSeq" id="WP_111575357.1">
    <property type="nucleotide sequence ID" value="NZ_JBHEEY010000004.1"/>
</dbReference>
<dbReference type="Proteomes" id="UP000249453">
    <property type="component" value="Unassembled WGS sequence"/>
</dbReference>
<dbReference type="OrthoDB" id="8114460at2"/>
<dbReference type="EMBL" id="QLMK01000006">
    <property type="protein sequence ID" value="RAK28498.1"/>
    <property type="molecule type" value="Genomic_DNA"/>
</dbReference>
<reference evidence="2" key="1">
    <citation type="submission" date="2018-06" db="EMBL/GenBank/DDBJ databases">
        <title>Genomic Encyclopedia of Type Strains, Phase IV (KMG-IV): sequencing the most valuable type-strain genomes for metagenomic binning, comparative biology and taxonomic classification.</title>
        <authorList>
            <person name="Goeker M."/>
        </authorList>
    </citation>
    <scope>NUCLEOTIDE SEQUENCE [LARGE SCALE GENOMIC DNA]</scope>
    <source>
        <strain evidence="2">DSM 26720</strain>
    </source>
</reference>
<proteinExistence type="predicted"/>
<keyword evidence="3" id="KW-1185">Reference proteome</keyword>
<evidence type="ECO:0000256" key="1">
    <source>
        <dbReference type="SAM" id="SignalP"/>
    </source>
</evidence>
<protein>
    <submittedName>
        <fullName evidence="2">Uncharacterized protein</fullName>
    </submittedName>
</protein>
<feature type="chain" id="PRO_5017081878" evidence="1">
    <location>
        <begin position="23"/>
        <end position="137"/>
    </location>
</feature>
<organism evidence="2 3">
    <name type="scientific">Falsochrobactrum ovis</name>
    <dbReference type="NCBI Taxonomy" id="1293442"/>
    <lineage>
        <taxon>Bacteria</taxon>
        <taxon>Pseudomonadati</taxon>
        <taxon>Pseudomonadota</taxon>
        <taxon>Alphaproteobacteria</taxon>
        <taxon>Hyphomicrobiales</taxon>
        <taxon>Brucellaceae</taxon>
        <taxon>Falsochrobactrum</taxon>
    </lineage>
</organism>
<feature type="signal peptide" evidence="1">
    <location>
        <begin position="1"/>
        <end position="22"/>
    </location>
</feature>
<sequence length="137" mass="14863">MKLRYSLLSVFCAFSIGTLAHADPAPQHSADFNANYETLTKDQNASPAVAECIASAYDFVKQSKEFDRLGFTAGDISAAKTINKTASFSKSDPRKISKVIEVSGEARPKKASTKWKSIKLRCGLKSGKLKAIELKSS</sequence>
<dbReference type="AlphaFoldDB" id="A0A364JUR1"/>
<keyword evidence="1" id="KW-0732">Signal</keyword>
<evidence type="ECO:0000313" key="3">
    <source>
        <dbReference type="Proteomes" id="UP000249453"/>
    </source>
</evidence>
<comment type="caution">
    <text evidence="2">The sequence shown here is derived from an EMBL/GenBank/DDBJ whole genome shotgun (WGS) entry which is preliminary data.</text>
</comment>
<accession>A0A364JUR1</accession>